<evidence type="ECO:0000313" key="2">
    <source>
        <dbReference type="EMBL" id="MCH81155.1"/>
    </source>
</evidence>
<dbReference type="PANTHER" id="PTHR31672">
    <property type="entry name" value="BNACNNG10540D PROTEIN"/>
    <property type="match status" value="1"/>
</dbReference>
<evidence type="ECO:0000259" key="1">
    <source>
        <dbReference type="PROSITE" id="PS50181"/>
    </source>
</evidence>
<evidence type="ECO:0000313" key="3">
    <source>
        <dbReference type="Proteomes" id="UP000265520"/>
    </source>
</evidence>
<dbReference type="InterPro" id="IPR050796">
    <property type="entry name" value="SCF_F-box_component"/>
</dbReference>
<dbReference type="InterPro" id="IPR036047">
    <property type="entry name" value="F-box-like_dom_sf"/>
</dbReference>
<name>A0A392M1M2_9FABA</name>
<sequence length="154" mass="17567">MSQRRSKSNPLPSAFLPDDLIIEILCLLKVKPLMKMKCVSKSWKTLISDPKFVKMHLNQSSQNSLAYVVSSKNSKQDDDYSFMPFSVNDLLENRSITFPDDTYYRLIDKDCRQVVGSCNGLVCLLGYSLAEDGHKKTCFRFWNPATRTISDKLG</sequence>
<feature type="domain" description="F-box" evidence="1">
    <location>
        <begin position="10"/>
        <end position="55"/>
    </location>
</feature>
<dbReference type="Pfam" id="PF00646">
    <property type="entry name" value="F-box"/>
    <property type="match status" value="1"/>
</dbReference>
<proteinExistence type="predicted"/>
<dbReference type="Proteomes" id="UP000265520">
    <property type="component" value="Unassembled WGS sequence"/>
</dbReference>
<dbReference type="AlphaFoldDB" id="A0A392M1M2"/>
<gene>
    <name evidence="2" type="ORF">A2U01_0001936</name>
</gene>
<dbReference type="EMBL" id="LXQA010001944">
    <property type="protein sequence ID" value="MCH81155.1"/>
    <property type="molecule type" value="Genomic_DNA"/>
</dbReference>
<dbReference type="PROSITE" id="PS50181">
    <property type="entry name" value="FBOX"/>
    <property type="match status" value="1"/>
</dbReference>
<feature type="non-terminal residue" evidence="2">
    <location>
        <position position="154"/>
    </location>
</feature>
<protein>
    <submittedName>
        <fullName evidence="2">F-box/kelch-repeat protein</fullName>
    </submittedName>
</protein>
<dbReference type="Gene3D" id="1.20.1280.50">
    <property type="match status" value="1"/>
</dbReference>
<accession>A0A392M1M2</accession>
<reference evidence="2 3" key="1">
    <citation type="journal article" date="2018" name="Front. Plant Sci.">
        <title>Red Clover (Trifolium pratense) and Zigzag Clover (T. medium) - A Picture of Genomic Similarities and Differences.</title>
        <authorList>
            <person name="Dluhosova J."/>
            <person name="Istvanek J."/>
            <person name="Nedelnik J."/>
            <person name="Repkova J."/>
        </authorList>
    </citation>
    <scope>NUCLEOTIDE SEQUENCE [LARGE SCALE GENOMIC DNA]</scope>
    <source>
        <strain evidence="3">cv. 10/8</strain>
        <tissue evidence="2">Leaf</tissue>
    </source>
</reference>
<dbReference type="SUPFAM" id="SSF81383">
    <property type="entry name" value="F-box domain"/>
    <property type="match status" value="1"/>
</dbReference>
<dbReference type="InterPro" id="IPR001810">
    <property type="entry name" value="F-box_dom"/>
</dbReference>
<keyword evidence="3" id="KW-1185">Reference proteome</keyword>
<dbReference type="CDD" id="cd22157">
    <property type="entry name" value="F-box_AtFBW1-like"/>
    <property type="match status" value="1"/>
</dbReference>
<dbReference type="PANTHER" id="PTHR31672:SF13">
    <property type="entry name" value="F-BOX PROTEIN CPR30-LIKE"/>
    <property type="match status" value="1"/>
</dbReference>
<organism evidence="2 3">
    <name type="scientific">Trifolium medium</name>
    <dbReference type="NCBI Taxonomy" id="97028"/>
    <lineage>
        <taxon>Eukaryota</taxon>
        <taxon>Viridiplantae</taxon>
        <taxon>Streptophyta</taxon>
        <taxon>Embryophyta</taxon>
        <taxon>Tracheophyta</taxon>
        <taxon>Spermatophyta</taxon>
        <taxon>Magnoliopsida</taxon>
        <taxon>eudicotyledons</taxon>
        <taxon>Gunneridae</taxon>
        <taxon>Pentapetalae</taxon>
        <taxon>rosids</taxon>
        <taxon>fabids</taxon>
        <taxon>Fabales</taxon>
        <taxon>Fabaceae</taxon>
        <taxon>Papilionoideae</taxon>
        <taxon>50 kb inversion clade</taxon>
        <taxon>NPAAA clade</taxon>
        <taxon>Hologalegina</taxon>
        <taxon>IRL clade</taxon>
        <taxon>Trifolieae</taxon>
        <taxon>Trifolium</taxon>
    </lineage>
</organism>
<dbReference type="SMART" id="SM00256">
    <property type="entry name" value="FBOX"/>
    <property type="match status" value="1"/>
</dbReference>
<comment type="caution">
    <text evidence="2">The sequence shown here is derived from an EMBL/GenBank/DDBJ whole genome shotgun (WGS) entry which is preliminary data.</text>
</comment>